<reference evidence="6" key="1">
    <citation type="submission" date="2020-11" db="EMBL/GenBank/DDBJ databases">
        <title>Nocardioides sp. nov., isolated from Soil of Cynanchum wilfordii Hemsley rhizosphere.</title>
        <authorList>
            <person name="Lee J.-S."/>
            <person name="Suh M.K."/>
            <person name="Kim J.-S."/>
        </authorList>
    </citation>
    <scope>NUCLEOTIDE SEQUENCE</scope>
    <source>
        <strain evidence="6">KCTC 19275</strain>
    </source>
</reference>
<dbReference type="Pfam" id="PF01547">
    <property type="entry name" value="SBP_bac_1"/>
    <property type="match status" value="1"/>
</dbReference>
<dbReference type="PANTHER" id="PTHR30061">
    <property type="entry name" value="MALTOSE-BINDING PERIPLASMIC PROTEIN"/>
    <property type="match status" value="1"/>
</dbReference>
<gene>
    <name evidence="6" type="ORF">ISU07_22235</name>
</gene>
<evidence type="ECO:0000256" key="5">
    <source>
        <dbReference type="SAM" id="SignalP"/>
    </source>
</evidence>
<dbReference type="SUPFAM" id="SSF53850">
    <property type="entry name" value="Periplasmic binding protein-like II"/>
    <property type="match status" value="1"/>
</dbReference>
<evidence type="ECO:0000256" key="2">
    <source>
        <dbReference type="ARBA" id="ARBA00022448"/>
    </source>
</evidence>
<dbReference type="Gene3D" id="3.40.190.10">
    <property type="entry name" value="Periplasmic binding protein-like II"/>
    <property type="match status" value="2"/>
</dbReference>
<feature type="signal peptide" evidence="5">
    <location>
        <begin position="1"/>
        <end position="24"/>
    </location>
</feature>
<keyword evidence="7" id="KW-1185">Reference proteome</keyword>
<dbReference type="GO" id="GO:0042956">
    <property type="term" value="P:maltodextrin transmembrane transport"/>
    <property type="evidence" value="ECO:0007669"/>
    <property type="project" value="TreeGrafter"/>
</dbReference>
<proteinExistence type="inferred from homology"/>
<evidence type="ECO:0000313" key="6">
    <source>
        <dbReference type="EMBL" id="MBF4765862.1"/>
    </source>
</evidence>
<dbReference type="RefSeq" id="WP_194709042.1">
    <property type="nucleotide sequence ID" value="NZ_JADKPN010000019.1"/>
</dbReference>
<dbReference type="GO" id="GO:0015768">
    <property type="term" value="P:maltose transport"/>
    <property type="evidence" value="ECO:0007669"/>
    <property type="project" value="TreeGrafter"/>
</dbReference>
<comment type="similarity">
    <text evidence="1">Belongs to the bacterial solute-binding protein 1 family.</text>
</comment>
<comment type="caution">
    <text evidence="6">The sequence shown here is derived from an EMBL/GenBank/DDBJ whole genome shotgun (WGS) entry which is preliminary data.</text>
</comment>
<evidence type="ECO:0000313" key="7">
    <source>
        <dbReference type="Proteomes" id="UP000640489"/>
    </source>
</evidence>
<evidence type="ECO:0000256" key="3">
    <source>
        <dbReference type="ARBA" id="ARBA00022729"/>
    </source>
</evidence>
<dbReference type="GO" id="GO:1901982">
    <property type="term" value="F:maltose binding"/>
    <property type="evidence" value="ECO:0007669"/>
    <property type="project" value="TreeGrafter"/>
</dbReference>
<dbReference type="Proteomes" id="UP000640489">
    <property type="component" value="Unassembled WGS sequence"/>
</dbReference>
<evidence type="ECO:0000256" key="1">
    <source>
        <dbReference type="ARBA" id="ARBA00008520"/>
    </source>
</evidence>
<organism evidence="6 7">
    <name type="scientific">Nocardioides islandensis</name>
    <dbReference type="NCBI Taxonomy" id="433663"/>
    <lineage>
        <taxon>Bacteria</taxon>
        <taxon>Bacillati</taxon>
        <taxon>Actinomycetota</taxon>
        <taxon>Actinomycetes</taxon>
        <taxon>Propionibacteriales</taxon>
        <taxon>Nocardioidaceae</taxon>
        <taxon>Nocardioides</taxon>
    </lineage>
</organism>
<protein>
    <submittedName>
        <fullName evidence="6">Sugar ABC transporter substrate-binding protein</fullName>
    </submittedName>
</protein>
<dbReference type="GO" id="GO:0055052">
    <property type="term" value="C:ATP-binding cassette (ABC) transporter complex, substrate-binding subunit-containing"/>
    <property type="evidence" value="ECO:0007669"/>
    <property type="project" value="TreeGrafter"/>
</dbReference>
<dbReference type="PROSITE" id="PS51257">
    <property type="entry name" value="PROKAR_LIPOPROTEIN"/>
    <property type="match status" value="1"/>
</dbReference>
<dbReference type="InterPro" id="IPR006059">
    <property type="entry name" value="SBP"/>
</dbReference>
<dbReference type="AlphaFoldDB" id="A0A930VJT7"/>
<dbReference type="CDD" id="cd14747">
    <property type="entry name" value="PBP2_MalE"/>
    <property type="match status" value="1"/>
</dbReference>
<keyword evidence="2" id="KW-0813">Transport</keyword>
<keyword evidence="3 5" id="KW-0732">Signal</keyword>
<evidence type="ECO:0000256" key="4">
    <source>
        <dbReference type="SAM" id="MobiDB-lite"/>
    </source>
</evidence>
<dbReference type="PANTHER" id="PTHR30061:SF50">
    <property type="entry name" value="MALTOSE_MALTODEXTRIN-BINDING PERIPLASMIC PROTEIN"/>
    <property type="match status" value="1"/>
</dbReference>
<name>A0A930VJT7_9ACTN</name>
<sequence>MNTSRTRAIRRPLAALTTAGLALALTMTACGRDEGSSGAAGQGDAVSDGAATGTIEVWAMGTEGDALQDFAKGFNEDNPDAKVEVTAIPWEAAHDKIANAIASGETPDVTLVGTTWMGEFAESGGIDPTPADLVDPADFYEGAWGSTEVGGTSYGVPWYVETRVLYYRTDLAKKAGWDQAPQTLDELHQFAADMQSKGGAEYGIQLPAGGTGSWQTFMPFAWSNGATLTNEDGTEYTLDSPEMTDSLEFYKTFFDDGLSPTRTLDAGELESGFADGTYGSFISGPWHTGLVEDAGVTQDQYAIAPFPGADGAPGTSFVGGGDLAVFSDSDNKESAWKFVQWLSDPETQQGFYDLVGDLPAVKSAWDTGKLADDPQLQIFGEQLDSTMAPPAVPTWDQLSAAVDSETEKATKGDTSPDDAVSAMQKQAESIGTGL</sequence>
<feature type="chain" id="PRO_5038116843" evidence="5">
    <location>
        <begin position="25"/>
        <end position="434"/>
    </location>
</feature>
<accession>A0A930VJT7</accession>
<feature type="region of interest" description="Disordered" evidence="4">
    <location>
        <begin position="402"/>
        <end position="434"/>
    </location>
</feature>
<feature type="compositionally biased region" description="Polar residues" evidence="4">
    <location>
        <begin position="423"/>
        <end position="434"/>
    </location>
</feature>
<dbReference type="EMBL" id="JADKPN010000019">
    <property type="protein sequence ID" value="MBF4765862.1"/>
    <property type="molecule type" value="Genomic_DNA"/>
</dbReference>